<evidence type="ECO:0000256" key="3">
    <source>
        <dbReference type="ARBA" id="ARBA00022840"/>
    </source>
</evidence>
<dbReference type="InterPro" id="IPR000719">
    <property type="entry name" value="Prot_kinase_dom"/>
</dbReference>
<gene>
    <name evidence="6" type="ORF">RHSIM_Rhsim10G0053000</name>
</gene>
<keyword evidence="2 4" id="KW-0547">Nucleotide-binding</keyword>
<comment type="caution">
    <text evidence="6">The sequence shown here is derived from an EMBL/GenBank/DDBJ whole genome shotgun (WGS) entry which is preliminary data.</text>
</comment>
<keyword evidence="1" id="KW-0723">Serine/threonine-protein kinase</keyword>
<dbReference type="SUPFAM" id="SSF56112">
    <property type="entry name" value="Protein kinase-like (PK-like)"/>
    <property type="match status" value="2"/>
</dbReference>
<protein>
    <recommendedName>
        <fullName evidence="5">Protein kinase domain-containing protein</fullName>
    </recommendedName>
</protein>
<dbReference type="InterPro" id="IPR001245">
    <property type="entry name" value="Ser-Thr/Tyr_kinase_cat_dom"/>
</dbReference>
<organism evidence="6 7">
    <name type="scientific">Rhododendron simsii</name>
    <name type="common">Sims's rhododendron</name>
    <dbReference type="NCBI Taxonomy" id="118357"/>
    <lineage>
        <taxon>Eukaryota</taxon>
        <taxon>Viridiplantae</taxon>
        <taxon>Streptophyta</taxon>
        <taxon>Embryophyta</taxon>
        <taxon>Tracheophyta</taxon>
        <taxon>Spermatophyta</taxon>
        <taxon>Magnoliopsida</taxon>
        <taxon>eudicotyledons</taxon>
        <taxon>Gunneridae</taxon>
        <taxon>Pentapetalae</taxon>
        <taxon>asterids</taxon>
        <taxon>Ericales</taxon>
        <taxon>Ericaceae</taxon>
        <taxon>Ericoideae</taxon>
        <taxon>Rhodoreae</taxon>
        <taxon>Rhododendron</taxon>
    </lineage>
</organism>
<keyword evidence="1" id="KW-0808">Transferase</keyword>
<evidence type="ECO:0000256" key="4">
    <source>
        <dbReference type="PROSITE-ProRule" id="PRU10141"/>
    </source>
</evidence>
<dbReference type="AlphaFoldDB" id="A0A834GBT8"/>
<proteinExistence type="predicted"/>
<evidence type="ECO:0000256" key="1">
    <source>
        <dbReference type="ARBA" id="ARBA00022527"/>
    </source>
</evidence>
<dbReference type="GO" id="GO:0004674">
    <property type="term" value="F:protein serine/threonine kinase activity"/>
    <property type="evidence" value="ECO:0007669"/>
    <property type="project" value="UniProtKB-KW"/>
</dbReference>
<dbReference type="PROSITE" id="PS00107">
    <property type="entry name" value="PROTEIN_KINASE_ATP"/>
    <property type="match status" value="1"/>
</dbReference>
<name>A0A834GBT8_RHOSS</name>
<feature type="binding site" evidence="4">
    <location>
        <position position="467"/>
    </location>
    <ligand>
        <name>ATP</name>
        <dbReference type="ChEBI" id="CHEBI:30616"/>
    </ligand>
</feature>
<keyword evidence="7" id="KW-1185">Reference proteome</keyword>
<keyword evidence="3 4" id="KW-0067">ATP-binding</keyword>
<keyword evidence="1" id="KW-0418">Kinase</keyword>
<dbReference type="GO" id="GO:0005524">
    <property type="term" value="F:ATP binding"/>
    <property type="evidence" value="ECO:0007669"/>
    <property type="project" value="UniProtKB-UniRule"/>
</dbReference>
<feature type="domain" description="Protein kinase" evidence="5">
    <location>
        <begin position="431"/>
        <end position="558"/>
    </location>
</feature>
<dbReference type="PANTHER" id="PTHR47989:SF61">
    <property type="entry name" value="PROTEIN KINASE DOMAIN-CONTAINING PROTEIN"/>
    <property type="match status" value="1"/>
</dbReference>
<dbReference type="Gene3D" id="3.30.200.20">
    <property type="entry name" value="Phosphorylase Kinase, domain 1"/>
    <property type="match status" value="2"/>
</dbReference>
<evidence type="ECO:0000313" key="7">
    <source>
        <dbReference type="Proteomes" id="UP000626092"/>
    </source>
</evidence>
<evidence type="ECO:0000313" key="6">
    <source>
        <dbReference type="EMBL" id="KAF7130481.1"/>
    </source>
</evidence>
<sequence length="558" mass="62605">MSAQLSRWPFTYAFRISPDQKFIRLHFFPASYRGGFKRSKAFFTVKAGLYTLPSNFSASLTTDASGLDSLVKEYCLNMPAGLYHAQEVDAVAHVVGQNFRLPIDKSFALEMVQRLNVGGTTISSIEDTGEKLVGKKSISPLPSEGLCHRFSLSEVLWMTNNFDDELVIGSGGFDEFRTEIEMLSNLRHTHLVSLIGYYDERKEMILVYEYMVHGTLADHLYKDYSNGTFVICHGGKDENLHPRCSWTGLPPYSTVVKGTFGYLDPEYFLTRRLTKKSDVYAFGVVLLEVLCGRPTVDLRLEEEQHKVANKCLHEHPSGRPTMTDVVASLECMLASEEQPRNACIEEEEEKGEEEVNVHGDFNQEIYDDKNTQENDILPEGISLTANSAHSSDESISARGDTDMSYLDERILPTPTLRIFSFSELRNATKNFGVDALLGEGRFGAVCRGTLDKNVALNNSSGLNIVVKDRLVGELDVGVLFRLGVVKPKQQLWSEVRFLGRISHSNLVKLLGYCWEDDKQLIVYEFMPRGSLETHLFGCGSAVETLPWDIRLKILIAAA</sequence>
<dbReference type="EMBL" id="WJXA01000010">
    <property type="protein sequence ID" value="KAF7130481.1"/>
    <property type="molecule type" value="Genomic_DNA"/>
</dbReference>
<dbReference type="InterPro" id="IPR011009">
    <property type="entry name" value="Kinase-like_dom_sf"/>
</dbReference>
<dbReference type="PANTHER" id="PTHR47989">
    <property type="entry name" value="OS01G0750732 PROTEIN"/>
    <property type="match status" value="1"/>
</dbReference>
<dbReference type="Pfam" id="PF07714">
    <property type="entry name" value="PK_Tyr_Ser-Thr"/>
    <property type="match status" value="3"/>
</dbReference>
<dbReference type="InterPro" id="IPR017441">
    <property type="entry name" value="Protein_kinase_ATP_BS"/>
</dbReference>
<dbReference type="Proteomes" id="UP000626092">
    <property type="component" value="Unassembled WGS sequence"/>
</dbReference>
<evidence type="ECO:0000256" key="2">
    <source>
        <dbReference type="ARBA" id="ARBA00022741"/>
    </source>
</evidence>
<accession>A0A834GBT8</accession>
<evidence type="ECO:0000259" key="5">
    <source>
        <dbReference type="PROSITE" id="PS50011"/>
    </source>
</evidence>
<dbReference type="Gene3D" id="1.10.510.10">
    <property type="entry name" value="Transferase(Phosphotransferase) domain 1"/>
    <property type="match status" value="1"/>
</dbReference>
<dbReference type="PROSITE" id="PS50011">
    <property type="entry name" value="PROTEIN_KINASE_DOM"/>
    <property type="match status" value="1"/>
</dbReference>
<reference evidence="6" key="1">
    <citation type="submission" date="2019-11" db="EMBL/GenBank/DDBJ databases">
        <authorList>
            <person name="Liu Y."/>
            <person name="Hou J."/>
            <person name="Li T.-Q."/>
            <person name="Guan C.-H."/>
            <person name="Wu X."/>
            <person name="Wu H.-Z."/>
            <person name="Ling F."/>
            <person name="Zhang R."/>
            <person name="Shi X.-G."/>
            <person name="Ren J.-P."/>
            <person name="Chen E.-F."/>
            <person name="Sun J.-M."/>
        </authorList>
    </citation>
    <scope>NUCLEOTIDE SEQUENCE</scope>
    <source>
        <strain evidence="6">Adult_tree_wgs_1</strain>
        <tissue evidence="6">Leaves</tissue>
    </source>
</reference>
<dbReference type="OrthoDB" id="4062651at2759"/>